<feature type="binding site" evidence="13">
    <location>
        <position position="254"/>
    </location>
    <ligand>
        <name>Mg(2+)</name>
        <dbReference type="ChEBI" id="CHEBI:18420"/>
        <note>shared with beta subunit</note>
    </ligand>
</feature>
<dbReference type="AlphaFoldDB" id="A0A9D9DTM3"/>
<accession>A0A9D9DTM3</accession>
<dbReference type="Pfam" id="PF02912">
    <property type="entry name" value="Phe_tRNA-synt_N"/>
    <property type="match status" value="1"/>
</dbReference>
<dbReference type="GO" id="GO:0016740">
    <property type="term" value="F:transferase activity"/>
    <property type="evidence" value="ECO:0007669"/>
    <property type="project" value="UniProtKB-ARBA"/>
</dbReference>
<feature type="domain" description="Aminoacyl-transfer RNA synthetases class-II family profile" evidence="14">
    <location>
        <begin position="117"/>
        <end position="330"/>
    </location>
</feature>
<dbReference type="EC" id="6.1.1.20" evidence="13"/>
<dbReference type="PROSITE" id="PS50862">
    <property type="entry name" value="AA_TRNA_LIGASE_II"/>
    <property type="match status" value="1"/>
</dbReference>
<keyword evidence="4 13" id="KW-0963">Cytoplasm</keyword>
<protein>
    <recommendedName>
        <fullName evidence="13">Phenylalanine--tRNA ligase alpha subunit</fullName>
        <ecNumber evidence="13">6.1.1.20</ecNumber>
    </recommendedName>
    <alternativeName>
        <fullName evidence="13">Phenylalanyl-tRNA synthetase alpha subunit</fullName>
        <shortName evidence="13">PheRS</shortName>
    </alternativeName>
</protein>
<dbReference type="Pfam" id="PF01409">
    <property type="entry name" value="tRNA-synt_2d"/>
    <property type="match status" value="1"/>
</dbReference>
<name>A0A9D9DTM3_9FIRM</name>
<keyword evidence="8 13" id="KW-0067">ATP-binding</keyword>
<dbReference type="InterPro" id="IPR045864">
    <property type="entry name" value="aa-tRNA-synth_II/BPL/LPL"/>
</dbReference>
<gene>
    <name evidence="13 15" type="primary">pheS</name>
    <name evidence="15" type="ORF">IAC55_00245</name>
</gene>
<evidence type="ECO:0000256" key="4">
    <source>
        <dbReference type="ARBA" id="ARBA00022490"/>
    </source>
</evidence>
<evidence type="ECO:0000256" key="10">
    <source>
        <dbReference type="ARBA" id="ARBA00022917"/>
    </source>
</evidence>
<dbReference type="GO" id="GO:0000287">
    <property type="term" value="F:magnesium ion binding"/>
    <property type="evidence" value="ECO:0007669"/>
    <property type="project" value="UniProtKB-UniRule"/>
</dbReference>
<dbReference type="EMBL" id="JADIMX010000005">
    <property type="protein sequence ID" value="MBO8433734.1"/>
    <property type="molecule type" value="Genomic_DNA"/>
</dbReference>
<evidence type="ECO:0000256" key="13">
    <source>
        <dbReference type="HAMAP-Rule" id="MF_00281"/>
    </source>
</evidence>
<dbReference type="GO" id="GO:0005737">
    <property type="term" value="C:cytoplasm"/>
    <property type="evidence" value="ECO:0007669"/>
    <property type="project" value="UniProtKB-SubCell"/>
</dbReference>
<dbReference type="CDD" id="cd00496">
    <property type="entry name" value="PheRS_alpha_core"/>
    <property type="match status" value="1"/>
</dbReference>
<dbReference type="FunFam" id="3.30.930.10:FF:000003">
    <property type="entry name" value="Phenylalanine--tRNA ligase alpha subunit"/>
    <property type="match status" value="1"/>
</dbReference>
<keyword evidence="10 13" id="KW-0648">Protein biosynthesis</keyword>
<evidence type="ECO:0000256" key="11">
    <source>
        <dbReference type="ARBA" id="ARBA00023146"/>
    </source>
</evidence>
<dbReference type="GO" id="GO:0004826">
    <property type="term" value="F:phenylalanine-tRNA ligase activity"/>
    <property type="evidence" value="ECO:0007669"/>
    <property type="project" value="UniProtKB-UniRule"/>
</dbReference>
<comment type="catalytic activity">
    <reaction evidence="12 13">
        <text>tRNA(Phe) + L-phenylalanine + ATP = L-phenylalanyl-tRNA(Phe) + AMP + diphosphate + H(+)</text>
        <dbReference type="Rhea" id="RHEA:19413"/>
        <dbReference type="Rhea" id="RHEA-COMP:9668"/>
        <dbReference type="Rhea" id="RHEA-COMP:9699"/>
        <dbReference type="ChEBI" id="CHEBI:15378"/>
        <dbReference type="ChEBI" id="CHEBI:30616"/>
        <dbReference type="ChEBI" id="CHEBI:33019"/>
        <dbReference type="ChEBI" id="CHEBI:58095"/>
        <dbReference type="ChEBI" id="CHEBI:78442"/>
        <dbReference type="ChEBI" id="CHEBI:78531"/>
        <dbReference type="ChEBI" id="CHEBI:456215"/>
        <dbReference type="EC" id="6.1.1.20"/>
    </reaction>
</comment>
<dbReference type="Proteomes" id="UP000823611">
    <property type="component" value="Unassembled WGS sequence"/>
</dbReference>
<evidence type="ECO:0000256" key="2">
    <source>
        <dbReference type="ARBA" id="ARBA00010207"/>
    </source>
</evidence>
<comment type="cofactor">
    <cofactor evidence="13">
        <name>Mg(2+)</name>
        <dbReference type="ChEBI" id="CHEBI:18420"/>
    </cofactor>
    <text evidence="13">Binds 2 magnesium ions per tetramer.</text>
</comment>
<keyword evidence="11 13" id="KW-0030">Aminoacyl-tRNA synthetase</keyword>
<dbReference type="GO" id="GO:0006432">
    <property type="term" value="P:phenylalanyl-tRNA aminoacylation"/>
    <property type="evidence" value="ECO:0007669"/>
    <property type="project" value="UniProtKB-UniRule"/>
</dbReference>
<evidence type="ECO:0000313" key="15">
    <source>
        <dbReference type="EMBL" id="MBO8433734.1"/>
    </source>
</evidence>
<dbReference type="InterPro" id="IPR022911">
    <property type="entry name" value="Phe_tRNA_ligase_alpha1_bac"/>
</dbReference>
<comment type="caution">
    <text evidence="15">The sequence shown here is derived from an EMBL/GenBank/DDBJ whole genome shotgun (WGS) entry which is preliminary data.</text>
</comment>
<keyword evidence="5 13" id="KW-0436">Ligase</keyword>
<dbReference type="SUPFAM" id="SSF46589">
    <property type="entry name" value="tRNA-binding arm"/>
    <property type="match status" value="1"/>
</dbReference>
<evidence type="ECO:0000256" key="5">
    <source>
        <dbReference type="ARBA" id="ARBA00022598"/>
    </source>
</evidence>
<evidence type="ECO:0000256" key="9">
    <source>
        <dbReference type="ARBA" id="ARBA00022842"/>
    </source>
</evidence>
<dbReference type="GO" id="GO:0005524">
    <property type="term" value="F:ATP binding"/>
    <property type="evidence" value="ECO:0007669"/>
    <property type="project" value="UniProtKB-UniRule"/>
</dbReference>
<dbReference type="PANTHER" id="PTHR11538:SF41">
    <property type="entry name" value="PHENYLALANINE--TRNA LIGASE, MITOCHONDRIAL"/>
    <property type="match status" value="1"/>
</dbReference>
<evidence type="ECO:0000259" key="14">
    <source>
        <dbReference type="PROSITE" id="PS50862"/>
    </source>
</evidence>
<dbReference type="InterPro" id="IPR006195">
    <property type="entry name" value="aa-tRNA-synth_II"/>
</dbReference>
<sequence length="339" mass="37748">MKEQLKAIQEKALSSLKDVKELKELDELKVKFLGKKGELTAILKGMGKLSAEERPVVGQLANEVRSAIEEKIDEAKKDLSKKAQEIKLKAETIDVTMPGKQTACGHKHPMSIVIDEITNIFMGMGYEIAEGPEIEKDYYNFEALNIPANHPAKDEQDTFYINGDILLRTQTSPVQVRVMEKGKLPVKVVCPGTVYRADEVDATHSPIFHQLEGLVIDKGITMGDLKGALAVFAKELFGEDTKVRFRPHHFPFTEPSAEMDVTCFACGGKGCRVCKGEGYIELLGCGMVHPKVLKMSGIDPEEYSGFAFGMGLERVAMQRYGITDLRLLFENDVKFLKQF</sequence>
<comment type="similarity">
    <text evidence="2 13">Belongs to the class-II aminoacyl-tRNA synthetase family. Phe-tRNA synthetase alpha subunit type 1 subfamily.</text>
</comment>
<evidence type="ECO:0000256" key="1">
    <source>
        <dbReference type="ARBA" id="ARBA00004496"/>
    </source>
</evidence>
<dbReference type="InterPro" id="IPR004188">
    <property type="entry name" value="Phe-tRNA_ligase_II_N"/>
</dbReference>
<dbReference type="GO" id="GO:0140096">
    <property type="term" value="F:catalytic activity, acting on a protein"/>
    <property type="evidence" value="ECO:0007669"/>
    <property type="project" value="UniProtKB-ARBA"/>
</dbReference>
<dbReference type="InterPro" id="IPR010978">
    <property type="entry name" value="tRNA-bd_arm"/>
</dbReference>
<dbReference type="InterPro" id="IPR002319">
    <property type="entry name" value="Phenylalanyl-tRNA_Synthase"/>
</dbReference>
<evidence type="ECO:0000256" key="8">
    <source>
        <dbReference type="ARBA" id="ARBA00022840"/>
    </source>
</evidence>
<reference evidence="15" key="2">
    <citation type="journal article" date="2021" name="PeerJ">
        <title>Extensive microbial diversity within the chicken gut microbiome revealed by metagenomics and culture.</title>
        <authorList>
            <person name="Gilroy R."/>
            <person name="Ravi A."/>
            <person name="Getino M."/>
            <person name="Pursley I."/>
            <person name="Horton D.L."/>
            <person name="Alikhan N.F."/>
            <person name="Baker D."/>
            <person name="Gharbi K."/>
            <person name="Hall N."/>
            <person name="Watson M."/>
            <person name="Adriaenssens E.M."/>
            <person name="Foster-Nyarko E."/>
            <person name="Jarju S."/>
            <person name="Secka A."/>
            <person name="Antonio M."/>
            <person name="Oren A."/>
            <person name="Chaudhuri R.R."/>
            <person name="La Ragione R."/>
            <person name="Hildebrand F."/>
            <person name="Pallen M.J."/>
        </authorList>
    </citation>
    <scope>NUCLEOTIDE SEQUENCE</scope>
    <source>
        <strain evidence="15">F6-4510</strain>
    </source>
</reference>
<keyword evidence="9 13" id="KW-0460">Magnesium</keyword>
<proteinExistence type="inferred from homology"/>
<evidence type="ECO:0000256" key="12">
    <source>
        <dbReference type="ARBA" id="ARBA00049255"/>
    </source>
</evidence>
<comment type="subunit">
    <text evidence="3 13">Tetramer of two alpha and two beta subunits.</text>
</comment>
<dbReference type="Gene3D" id="3.30.930.10">
    <property type="entry name" value="Bira Bifunctional Protein, Domain 2"/>
    <property type="match status" value="1"/>
</dbReference>
<comment type="subcellular location">
    <subcellularLocation>
        <location evidence="1 13">Cytoplasm</location>
    </subcellularLocation>
</comment>
<reference evidence="15" key="1">
    <citation type="submission" date="2020-10" db="EMBL/GenBank/DDBJ databases">
        <authorList>
            <person name="Gilroy R."/>
        </authorList>
    </citation>
    <scope>NUCLEOTIDE SEQUENCE</scope>
    <source>
        <strain evidence="15">F6-4510</strain>
    </source>
</reference>
<keyword evidence="7 13" id="KW-0547">Nucleotide-binding</keyword>
<evidence type="ECO:0000256" key="7">
    <source>
        <dbReference type="ARBA" id="ARBA00022741"/>
    </source>
</evidence>
<evidence type="ECO:0000256" key="6">
    <source>
        <dbReference type="ARBA" id="ARBA00022723"/>
    </source>
</evidence>
<keyword evidence="6 13" id="KW-0479">Metal-binding</keyword>
<evidence type="ECO:0000256" key="3">
    <source>
        <dbReference type="ARBA" id="ARBA00011209"/>
    </source>
</evidence>
<dbReference type="GO" id="GO:0000049">
    <property type="term" value="F:tRNA binding"/>
    <property type="evidence" value="ECO:0007669"/>
    <property type="project" value="InterPro"/>
</dbReference>
<dbReference type="HAMAP" id="MF_00281">
    <property type="entry name" value="Phe_tRNA_synth_alpha1"/>
    <property type="match status" value="1"/>
</dbReference>
<organism evidence="15 16">
    <name type="scientific">Candidatus Fimicola merdigallinarum</name>
    <dbReference type="NCBI Taxonomy" id="2840819"/>
    <lineage>
        <taxon>Bacteria</taxon>
        <taxon>Bacillati</taxon>
        <taxon>Bacillota</taxon>
        <taxon>Clostridia</taxon>
        <taxon>Lachnospirales</taxon>
        <taxon>Lachnospiraceae</taxon>
        <taxon>Lachnospiraceae incertae sedis</taxon>
        <taxon>Candidatus Fimicola</taxon>
    </lineage>
</organism>
<evidence type="ECO:0000313" key="16">
    <source>
        <dbReference type="Proteomes" id="UP000823611"/>
    </source>
</evidence>
<dbReference type="SUPFAM" id="SSF55681">
    <property type="entry name" value="Class II aaRS and biotin synthetases"/>
    <property type="match status" value="1"/>
</dbReference>
<dbReference type="PANTHER" id="PTHR11538">
    <property type="entry name" value="PHENYLALANYL-TRNA SYNTHETASE"/>
    <property type="match status" value="1"/>
</dbReference>